<evidence type="ECO:0000313" key="1">
    <source>
        <dbReference type="EMBL" id="KAE9521315.1"/>
    </source>
</evidence>
<organism evidence="1 2">
    <name type="scientific">Aphis glycines</name>
    <name type="common">Soybean aphid</name>
    <dbReference type="NCBI Taxonomy" id="307491"/>
    <lineage>
        <taxon>Eukaryota</taxon>
        <taxon>Metazoa</taxon>
        <taxon>Ecdysozoa</taxon>
        <taxon>Arthropoda</taxon>
        <taxon>Hexapoda</taxon>
        <taxon>Insecta</taxon>
        <taxon>Pterygota</taxon>
        <taxon>Neoptera</taxon>
        <taxon>Paraneoptera</taxon>
        <taxon>Hemiptera</taxon>
        <taxon>Sternorrhyncha</taxon>
        <taxon>Aphidomorpha</taxon>
        <taxon>Aphidoidea</taxon>
        <taxon>Aphididae</taxon>
        <taxon>Aphidini</taxon>
        <taxon>Aphis</taxon>
        <taxon>Aphis</taxon>
    </lineage>
</organism>
<name>A0A6G0ST91_APHGL</name>
<reference evidence="1 2" key="1">
    <citation type="submission" date="2019-08" db="EMBL/GenBank/DDBJ databases">
        <title>The genome of the soybean aphid Biotype 1, its phylome, world population structure and adaptation to the North American continent.</title>
        <authorList>
            <person name="Giordano R."/>
            <person name="Donthu R.K."/>
            <person name="Hernandez A.G."/>
            <person name="Wright C.L."/>
            <person name="Zimin A.V."/>
        </authorList>
    </citation>
    <scope>NUCLEOTIDE SEQUENCE [LARGE SCALE GENOMIC DNA]</scope>
    <source>
        <tissue evidence="1">Whole aphids</tissue>
    </source>
</reference>
<comment type="caution">
    <text evidence="1">The sequence shown here is derived from an EMBL/GenBank/DDBJ whole genome shotgun (WGS) entry which is preliminary data.</text>
</comment>
<dbReference type="Proteomes" id="UP000475862">
    <property type="component" value="Unassembled WGS sequence"/>
</dbReference>
<evidence type="ECO:0000313" key="2">
    <source>
        <dbReference type="Proteomes" id="UP000475862"/>
    </source>
</evidence>
<proteinExistence type="predicted"/>
<gene>
    <name evidence="1" type="ORF">AGLY_018284</name>
</gene>
<accession>A0A6G0ST91</accession>
<protein>
    <submittedName>
        <fullName evidence="1">Uncharacterized protein</fullName>
    </submittedName>
</protein>
<keyword evidence="2" id="KW-1185">Reference proteome</keyword>
<dbReference type="AlphaFoldDB" id="A0A6G0ST91"/>
<sequence>MSLIWAPLYIIQGLPRYLHVPDGQQHLHPLLPTHCVICAIPCVNYMTIIFYRGHTGDDAFGVIIVPAFLFRSAVVIEGCYPSAFNCNVPKTYKKKKCVKSNRFQTYLVFNDLALSESTPAEILFIKFCCKNSEFTLLRERRTRIVLFRLTALIGIFNGQRNIRGQLVGISYNKFYQVNP</sequence>
<dbReference type="EMBL" id="VYZN01003149">
    <property type="protein sequence ID" value="KAE9521315.1"/>
    <property type="molecule type" value="Genomic_DNA"/>
</dbReference>